<reference evidence="3" key="1">
    <citation type="journal article" date="2019" name="Int. J. Syst. Evol. Microbiol.">
        <title>The Global Catalogue of Microorganisms (GCM) 10K type strain sequencing project: providing services to taxonomists for standard genome sequencing and annotation.</title>
        <authorList>
            <consortium name="The Broad Institute Genomics Platform"/>
            <consortium name="The Broad Institute Genome Sequencing Center for Infectious Disease"/>
            <person name="Wu L."/>
            <person name="Ma J."/>
        </authorList>
    </citation>
    <scope>NUCLEOTIDE SEQUENCE [LARGE SCALE GENOMIC DNA]</scope>
    <source>
        <strain evidence="3">CGMCC 4.7139</strain>
    </source>
</reference>
<gene>
    <name evidence="2" type="ORF">ACFO9E_03485</name>
</gene>
<protein>
    <recommendedName>
        <fullName evidence="4">Secreted protein</fullName>
    </recommendedName>
</protein>
<keyword evidence="1" id="KW-0472">Membrane</keyword>
<comment type="caution">
    <text evidence="2">The sequence shown here is derived from an EMBL/GenBank/DDBJ whole genome shotgun (WGS) entry which is preliminary data.</text>
</comment>
<keyword evidence="1" id="KW-1133">Transmembrane helix</keyword>
<evidence type="ECO:0000256" key="1">
    <source>
        <dbReference type="SAM" id="Phobius"/>
    </source>
</evidence>
<proteinExistence type="predicted"/>
<organism evidence="2 3">
    <name type="scientific">Streptomyces maoxianensis</name>
    <dbReference type="NCBI Taxonomy" id="1459942"/>
    <lineage>
        <taxon>Bacteria</taxon>
        <taxon>Bacillati</taxon>
        <taxon>Actinomycetota</taxon>
        <taxon>Actinomycetes</taxon>
        <taxon>Kitasatosporales</taxon>
        <taxon>Streptomycetaceae</taxon>
        <taxon>Streptomyces</taxon>
    </lineage>
</organism>
<evidence type="ECO:0000313" key="2">
    <source>
        <dbReference type="EMBL" id="MFC4606892.1"/>
    </source>
</evidence>
<keyword evidence="1" id="KW-0812">Transmembrane</keyword>
<evidence type="ECO:0008006" key="4">
    <source>
        <dbReference type="Google" id="ProtNLM"/>
    </source>
</evidence>
<dbReference type="EMBL" id="JBHSFE010000004">
    <property type="protein sequence ID" value="MFC4606892.1"/>
    <property type="molecule type" value="Genomic_DNA"/>
</dbReference>
<keyword evidence="3" id="KW-1185">Reference proteome</keyword>
<evidence type="ECO:0000313" key="3">
    <source>
        <dbReference type="Proteomes" id="UP001595993"/>
    </source>
</evidence>
<feature type="transmembrane region" description="Helical" evidence="1">
    <location>
        <begin position="6"/>
        <end position="24"/>
    </location>
</feature>
<dbReference type="Proteomes" id="UP001595993">
    <property type="component" value="Unassembled WGS sequence"/>
</dbReference>
<name>A0ABV9G1X3_9ACTN</name>
<dbReference type="RefSeq" id="WP_381191482.1">
    <property type="nucleotide sequence ID" value="NZ_JBHSFE010000004.1"/>
</dbReference>
<sequence length="189" mass="20901">MGEQWGTVVAAVIGFGGLFVGLIVGRRQVKDEAQVEHGQWLRGQRQEAYAQLLDAWDTAVGDTVDVTGNAERYDDAEQEGWDWGEHIEPNIRNTITKAWEPVRRAVERVELLGPQSAMETAESLRAAGCEVAEAASDFSSRWPNHEGVEAAVEVGFQVRRDVVTAFATVMQEAPRPGTARSSLPRRRSR</sequence>
<accession>A0ABV9G1X3</accession>